<evidence type="ECO:0000256" key="3">
    <source>
        <dbReference type="ARBA" id="ARBA00023163"/>
    </source>
</evidence>
<protein>
    <submittedName>
        <fullName evidence="5">Transcriptional regulator, LacI family</fullName>
    </submittedName>
</protein>
<reference evidence="5 6" key="1">
    <citation type="journal article" date="2009" name="J. Bacteriol.">
        <title>The genome of Thermosipho africanus TCF52B: lateral genetic connections to the Firmicutes and Archaea.</title>
        <authorList>
            <person name="Nesboe C.L."/>
            <person name="Bapteste E."/>
            <person name="Curtis B."/>
            <person name="Dahle H."/>
            <person name="Lopez P."/>
            <person name="Macleod D."/>
            <person name="Dlutek M."/>
            <person name="Bowman S."/>
            <person name="Zhaxybayeva O."/>
            <person name="Birkeland N.-K."/>
            <person name="Doolittle W.F."/>
        </authorList>
    </citation>
    <scope>NUCLEOTIDE SEQUENCE [LARGE SCALE GENOMIC DNA]</scope>
    <source>
        <strain evidence="5 6">TCF52B</strain>
    </source>
</reference>
<dbReference type="Pfam" id="PF13377">
    <property type="entry name" value="Peripla_BP_3"/>
    <property type="match status" value="1"/>
</dbReference>
<dbReference type="Gene3D" id="1.10.260.40">
    <property type="entry name" value="lambda repressor-like DNA-binding domains"/>
    <property type="match status" value="1"/>
</dbReference>
<evidence type="ECO:0000259" key="4">
    <source>
        <dbReference type="PROSITE" id="PS50932"/>
    </source>
</evidence>
<dbReference type="InterPro" id="IPR028082">
    <property type="entry name" value="Peripla_BP_I"/>
</dbReference>
<dbReference type="HOGENOM" id="CLU_037628_6_1_0"/>
<proteinExistence type="predicted"/>
<dbReference type="PANTHER" id="PTHR30146:SF24">
    <property type="entry name" value="XYLOSE OPERON REGULATORY PROTEIN"/>
    <property type="match status" value="1"/>
</dbReference>
<name>B7IGD4_THEAB</name>
<evidence type="ECO:0000313" key="5">
    <source>
        <dbReference type="EMBL" id="ACJ75148.1"/>
    </source>
</evidence>
<dbReference type="RefSeq" id="WP_012579717.1">
    <property type="nucleotide sequence ID" value="NC_011653.1"/>
</dbReference>
<dbReference type="SUPFAM" id="SSF47413">
    <property type="entry name" value="lambda repressor-like DNA-binding domains"/>
    <property type="match status" value="1"/>
</dbReference>
<feature type="domain" description="HTH lacI-type" evidence="4">
    <location>
        <begin position="4"/>
        <end position="58"/>
    </location>
</feature>
<keyword evidence="6" id="KW-1185">Reference proteome</keyword>
<gene>
    <name evidence="5" type="ordered locus">THA_673</name>
</gene>
<dbReference type="InterPro" id="IPR000843">
    <property type="entry name" value="HTH_LacI"/>
</dbReference>
<dbReference type="PROSITE" id="PS50932">
    <property type="entry name" value="HTH_LACI_2"/>
    <property type="match status" value="1"/>
</dbReference>
<dbReference type="OrthoDB" id="47944at2"/>
<keyword evidence="2" id="KW-0238">DNA-binding</keyword>
<dbReference type="PRINTS" id="PR00036">
    <property type="entry name" value="HTHLACI"/>
</dbReference>
<dbReference type="InterPro" id="IPR046335">
    <property type="entry name" value="LacI/GalR-like_sensor"/>
</dbReference>
<dbReference type="SMART" id="SM00354">
    <property type="entry name" value="HTH_LACI"/>
    <property type="match status" value="1"/>
</dbReference>
<dbReference type="STRING" id="484019.THA_673"/>
<dbReference type="SUPFAM" id="SSF53822">
    <property type="entry name" value="Periplasmic binding protein-like I"/>
    <property type="match status" value="1"/>
</dbReference>
<dbReference type="EMBL" id="CP001185">
    <property type="protein sequence ID" value="ACJ75148.1"/>
    <property type="molecule type" value="Genomic_DNA"/>
</dbReference>
<evidence type="ECO:0000256" key="2">
    <source>
        <dbReference type="ARBA" id="ARBA00023125"/>
    </source>
</evidence>
<dbReference type="PROSITE" id="PS00356">
    <property type="entry name" value="HTH_LACI_1"/>
    <property type="match status" value="1"/>
</dbReference>
<dbReference type="KEGG" id="taf:THA_673"/>
<dbReference type="Proteomes" id="UP000002453">
    <property type="component" value="Chromosome"/>
</dbReference>
<organism evidence="5 6">
    <name type="scientific">Thermosipho africanus (strain TCF52B)</name>
    <dbReference type="NCBI Taxonomy" id="484019"/>
    <lineage>
        <taxon>Bacteria</taxon>
        <taxon>Thermotogati</taxon>
        <taxon>Thermotogota</taxon>
        <taxon>Thermotogae</taxon>
        <taxon>Thermotogales</taxon>
        <taxon>Fervidobacteriaceae</taxon>
        <taxon>Thermosipho</taxon>
    </lineage>
</organism>
<dbReference type="Gene3D" id="3.40.50.2300">
    <property type="match status" value="2"/>
</dbReference>
<dbReference type="AlphaFoldDB" id="B7IGD4"/>
<dbReference type="GO" id="GO:0003700">
    <property type="term" value="F:DNA-binding transcription factor activity"/>
    <property type="evidence" value="ECO:0007669"/>
    <property type="project" value="TreeGrafter"/>
</dbReference>
<evidence type="ECO:0000256" key="1">
    <source>
        <dbReference type="ARBA" id="ARBA00023015"/>
    </source>
</evidence>
<dbReference type="InterPro" id="IPR010982">
    <property type="entry name" value="Lambda_DNA-bd_dom_sf"/>
</dbReference>
<dbReference type="Pfam" id="PF00356">
    <property type="entry name" value="LacI"/>
    <property type="match status" value="1"/>
</dbReference>
<dbReference type="PANTHER" id="PTHR30146">
    <property type="entry name" value="LACI-RELATED TRANSCRIPTIONAL REPRESSOR"/>
    <property type="match status" value="1"/>
</dbReference>
<evidence type="ECO:0000313" key="6">
    <source>
        <dbReference type="Proteomes" id="UP000002453"/>
    </source>
</evidence>
<dbReference type="CDD" id="cd01392">
    <property type="entry name" value="HTH_LacI"/>
    <property type="match status" value="1"/>
</dbReference>
<dbReference type="GO" id="GO:0000976">
    <property type="term" value="F:transcription cis-regulatory region binding"/>
    <property type="evidence" value="ECO:0007669"/>
    <property type="project" value="TreeGrafter"/>
</dbReference>
<sequence>MNRPSIKEVAKKAGVSISTVSRVLNNSAPVSEELRKKVEAAVKELGYYPSNIAKSLRKGKTKTIGFILPDITNPFFADIVRGAEDFLRKKGYTLILCNSDQNGEQEIQLLETLISKHIDGLLFTGTGSFNLLLEEKIRKGLKVVFLDRIIQGINSSYVIVDNKKGMELLLDFLIKSGHKSFIFINGNKETFSAKIRYEVFVEKMEKAKLEYKHYFTNFSYEAGYNFAKKIRKLPHAIVCGNDLIAYGVIDAIEEKGYRVPDDVSVTGFDDILFSKHFKPPLTTIRQPKYKMGMKAAELLIKIIEENKFLNRGIILEPELIIRKSTKELKK</sequence>
<keyword evidence="3" id="KW-0804">Transcription</keyword>
<dbReference type="eggNOG" id="COG1609">
    <property type="taxonomic scope" value="Bacteria"/>
</dbReference>
<accession>B7IGD4</accession>
<dbReference type="CDD" id="cd06267">
    <property type="entry name" value="PBP1_LacI_sugar_binding-like"/>
    <property type="match status" value="1"/>
</dbReference>
<keyword evidence="1" id="KW-0805">Transcription regulation</keyword>